<keyword evidence="4" id="KW-0804">Transcription</keyword>
<keyword evidence="3" id="KW-0238">DNA-binding</keyword>
<dbReference type="PANTHER" id="PTHR43214">
    <property type="entry name" value="TWO-COMPONENT RESPONSE REGULATOR"/>
    <property type="match status" value="1"/>
</dbReference>
<dbReference type="EMBL" id="DXGD01000369">
    <property type="protein sequence ID" value="HIX00464.1"/>
    <property type="molecule type" value="Genomic_DNA"/>
</dbReference>
<name>A0A9D1UU79_9MICC</name>
<dbReference type="AlphaFoldDB" id="A0A9D1UU79"/>
<evidence type="ECO:0000256" key="3">
    <source>
        <dbReference type="ARBA" id="ARBA00023125"/>
    </source>
</evidence>
<evidence type="ECO:0000256" key="4">
    <source>
        <dbReference type="ARBA" id="ARBA00023163"/>
    </source>
</evidence>
<evidence type="ECO:0000256" key="1">
    <source>
        <dbReference type="ARBA" id="ARBA00022553"/>
    </source>
</evidence>
<dbReference type="SUPFAM" id="SSF46894">
    <property type="entry name" value="C-terminal effector domain of the bipartite response regulators"/>
    <property type="match status" value="1"/>
</dbReference>
<dbReference type="GO" id="GO:0000160">
    <property type="term" value="P:phosphorelay signal transduction system"/>
    <property type="evidence" value="ECO:0007669"/>
    <property type="project" value="InterPro"/>
</dbReference>
<gene>
    <name evidence="8" type="ORF">H9871_10015</name>
</gene>
<dbReference type="GO" id="GO:0003677">
    <property type="term" value="F:DNA binding"/>
    <property type="evidence" value="ECO:0007669"/>
    <property type="project" value="UniProtKB-KW"/>
</dbReference>
<dbReference type="PROSITE" id="PS50110">
    <property type="entry name" value="RESPONSE_REGULATORY"/>
    <property type="match status" value="1"/>
</dbReference>
<sequence length="221" mass="24406">MSPTHVVLAEDSTLLREGLIGVLERFDFHVTAAVDDADQLLAAVSDHRPELVITDIRMPPSFRDEGLRAALDLRRKDPALPVAVLSQYVEQDRAPELLASGEQGLGYLLKDRITDVRAFVSALGTVAAGGTVIDPEVVRRLFNRSRGPIDRLTDRERETLARMAQGRSNAAIAAEMHVGEATVAKHIRNVFDKLDLPLDDTEHRRVLAVLTYLQQHPPVTP</sequence>
<dbReference type="Pfam" id="PF00072">
    <property type="entry name" value="Response_reg"/>
    <property type="match status" value="1"/>
</dbReference>
<reference evidence="8" key="1">
    <citation type="journal article" date="2021" name="PeerJ">
        <title>Extensive microbial diversity within the chicken gut microbiome revealed by metagenomics and culture.</title>
        <authorList>
            <person name="Gilroy R."/>
            <person name="Ravi A."/>
            <person name="Getino M."/>
            <person name="Pursley I."/>
            <person name="Horton D.L."/>
            <person name="Alikhan N.F."/>
            <person name="Baker D."/>
            <person name="Gharbi K."/>
            <person name="Hall N."/>
            <person name="Watson M."/>
            <person name="Adriaenssens E.M."/>
            <person name="Foster-Nyarko E."/>
            <person name="Jarju S."/>
            <person name="Secka A."/>
            <person name="Antonio M."/>
            <person name="Oren A."/>
            <person name="Chaudhuri R.R."/>
            <person name="La Ragione R."/>
            <person name="Hildebrand F."/>
            <person name="Pallen M.J."/>
        </authorList>
    </citation>
    <scope>NUCLEOTIDE SEQUENCE</scope>
    <source>
        <strain evidence="8">ChiHejej3B27-3195</strain>
    </source>
</reference>
<dbReference type="CDD" id="cd06170">
    <property type="entry name" value="LuxR_C_like"/>
    <property type="match status" value="1"/>
</dbReference>
<dbReference type="InterPro" id="IPR039420">
    <property type="entry name" value="WalR-like"/>
</dbReference>
<evidence type="ECO:0000313" key="9">
    <source>
        <dbReference type="Proteomes" id="UP000824151"/>
    </source>
</evidence>
<evidence type="ECO:0000259" key="6">
    <source>
        <dbReference type="PROSITE" id="PS50043"/>
    </source>
</evidence>
<dbReference type="GO" id="GO:0006355">
    <property type="term" value="P:regulation of DNA-templated transcription"/>
    <property type="evidence" value="ECO:0007669"/>
    <property type="project" value="InterPro"/>
</dbReference>
<evidence type="ECO:0000256" key="2">
    <source>
        <dbReference type="ARBA" id="ARBA00023015"/>
    </source>
</evidence>
<dbReference type="Gene3D" id="3.40.50.2300">
    <property type="match status" value="1"/>
</dbReference>
<dbReference type="InterPro" id="IPR011006">
    <property type="entry name" value="CheY-like_superfamily"/>
</dbReference>
<evidence type="ECO:0000259" key="7">
    <source>
        <dbReference type="PROSITE" id="PS50110"/>
    </source>
</evidence>
<keyword evidence="1 5" id="KW-0597">Phosphoprotein</keyword>
<dbReference type="CDD" id="cd17535">
    <property type="entry name" value="REC_NarL-like"/>
    <property type="match status" value="1"/>
</dbReference>
<reference evidence="8" key="2">
    <citation type="submission" date="2021-04" db="EMBL/GenBank/DDBJ databases">
        <authorList>
            <person name="Gilroy R."/>
        </authorList>
    </citation>
    <scope>NUCLEOTIDE SEQUENCE</scope>
    <source>
        <strain evidence="8">ChiHejej3B27-3195</strain>
    </source>
</reference>
<dbReference type="PRINTS" id="PR00038">
    <property type="entry name" value="HTHLUXR"/>
</dbReference>
<dbReference type="PROSITE" id="PS00622">
    <property type="entry name" value="HTH_LUXR_1"/>
    <property type="match status" value="1"/>
</dbReference>
<dbReference type="Proteomes" id="UP000824151">
    <property type="component" value="Unassembled WGS sequence"/>
</dbReference>
<feature type="domain" description="Response regulatory" evidence="7">
    <location>
        <begin position="5"/>
        <end position="125"/>
    </location>
</feature>
<keyword evidence="2" id="KW-0805">Transcription regulation</keyword>
<comment type="caution">
    <text evidence="8">The sequence shown here is derived from an EMBL/GenBank/DDBJ whole genome shotgun (WGS) entry which is preliminary data.</text>
</comment>
<dbReference type="PROSITE" id="PS50043">
    <property type="entry name" value="HTH_LUXR_2"/>
    <property type="match status" value="1"/>
</dbReference>
<dbReference type="InterPro" id="IPR001789">
    <property type="entry name" value="Sig_transdc_resp-reg_receiver"/>
</dbReference>
<dbReference type="InterPro" id="IPR058245">
    <property type="entry name" value="NreC/VraR/RcsB-like_REC"/>
</dbReference>
<evidence type="ECO:0000256" key="5">
    <source>
        <dbReference type="PROSITE-ProRule" id="PRU00169"/>
    </source>
</evidence>
<accession>A0A9D1UU79</accession>
<dbReference type="InterPro" id="IPR000792">
    <property type="entry name" value="Tscrpt_reg_LuxR_C"/>
</dbReference>
<proteinExistence type="predicted"/>
<dbReference type="SMART" id="SM00421">
    <property type="entry name" value="HTH_LUXR"/>
    <property type="match status" value="1"/>
</dbReference>
<dbReference type="InterPro" id="IPR016032">
    <property type="entry name" value="Sig_transdc_resp-reg_C-effctor"/>
</dbReference>
<dbReference type="PANTHER" id="PTHR43214:SF24">
    <property type="entry name" value="TRANSCRIPTIONAL REGULATORY PROTEIN NARL-RELATED"/>
    <property type="match status" value="1"/>
</dbReference>
<evidence type="ECO:0000313" key="8">
    <source>
        <dbReference type="EMBL" id="HIX00464.1"/>
    </source>
</evidence>
<organism evidence="8 9">
    <name type="scientific">Candidatus Nesterenkonia stercoripullorum</name>
    <dbReference type="NCBI Taxonomy" id="2838701"/>
    <lineage>
        <taxon>Bacteria</taxon>
        <taxon>Bacillati</taxon>
        <taxon>Actinomycetota</taxon>
        <taxon>Actinomycetes</taxon>
        <taxon>Micrococcales</taxon>
        <taxon>Micrococcaceae</taxon>
        <taxon>Nesterenkonia</taxon>
    </lineage>
</organism>
<dbReference type="Pfam" id="PF00196">
    <property type="entry name" value="GerE"/>
    <property type="match status" value="1"/>
</dbReference>
<feature type="modified residue" description="4-aspartylphosphate" evidence="5">
    <location>
        <position position="55"/>
    </location>
</feature>
<feature type="domain" description="HTH luxR-type" evidence="6">
    <location>
        <begin position="145"/>
        <end position="216"/>
    </location>
</feature>
<dbReference type="SMART" id="SM00448">
    <property type="entry name" value="REC"/>
    <property type="match status" value="1"/>
</dbReference>
<dbReference type="SUPFAM" id="SSF52172">
    <property type="entry name" value="CheY-like"/>
    <property type="match status" value="1"/>
</dbReference>
<protein>
    <submittedName>
        <fullName evidence="8">Response regulator transcription factor</fullName>
    </submittedName>
</protein>